<comment type="caution">
    <text evidence="1">The sequence shown here is derived from an EMBL/GenBank/DDBJ whole genome shotgun (WGS) entry which is preliminary data.</text>
</comment>
<evidence type="ECO:0000313" key="1">
    <source>
        <dbReference type="EMBL" id="MEA5479359.1"/>
    </source>
</evidence>
<name>A0ABU5TMG9_9CYAN</name>
<gene>
    <name evidence="1" type="ORF">VB774_17185</name>
</gene>
<dbReference type="Proteomes" id="UP001301388">
    <property type="component" value="Unassembled WGS sequence"/>
</dbReference>
<reference evidence="1 2" key="1">
    <citation type="submission" date="2023-12" db="EMBL/GenBank/DDBJ databases">
        <title>Baltic Sea Cyanobacteria.</title>
        <authorList>
            <person name="Delbaje E."/>
            <person name="Fewer D.P."/>
            <person name="Shishido T.K."/>
        </authorList>
    </citation>
    <scope>NUCLEOTIDE SEQUENCE [LARGE SCALE GENOMIC DNA]</scope>
    <source>
        <strain evidence="1 2">UHCC 0370</strain>
    </source>
</reference>
<protein>
    <submittedName>
        <fullName evidence="1">Uncharacterized protein</fullName>
    </submittedName>
</protein>
<accession>A0ABU5TMG9</accession>
<organism evidence="1 2">
    <name type="scientific">Pseudanabaena galeata UHCC 0370</name>
    <dbReference type="NCBI Taxonomy" id="3110310"/>
    <lineage>
        <taxon>Bacteria</taxon>
        <taxon>Bacillati</taxon>
        <taxon>Cyanobacteriota</taxon>
        <taxon>Cyanophyceae</taxon>
        <taxon>Pseudanabaenales</taxon>
        <taxon>Pseudanabaenaceae</taxon>
        <taxon>Pseudanabaena</taxon>
    </lineage>
</organism>
<proteinExistence type="predicted"/>
<dbReference type="EMBL" id="JAYGIE010000088">
    <property type="protein sequence ID" value="MEA5479359.1"/>
    <property type="molecule type" value="Genomic_DNA"/>
</dbReference>
<keyword evidence="2" id="KW-1185">Reference proteome</keyword>
<evidence type="ECO:0000313" key="2">
    <source>
        <dbReference type="Proteomes" id="UP001301388"/>
    </source>
</evidence>
<dbReference type="RefSeq" id="WP_281009048.1">
    <property type="nucleotide sequence ID" value="NZ_JAYGIE010000088.1"/>
</dbReference>
<sequence>MQVFTVVAIALDISYGLDIIGDRSLNISAITTQTNHKKYF</sequence>